<organism evidence="2">
    <name type="scientific">Pyrodinium bahamense</name>
    <dbReference type="NCBI Taxonomy" id="73915"/>
    <lineage>
        <taxon>Eukaryota</taxon>
        <taxon>Sar</taxon>
        <taxon>Alveolata</taxon>
        <taxon>Dinophyceae</taxon>
        <taxon>Gonyaulacales</taxon>
        <taxon>Pyrocystaceae</taxon>
        <taxon>Pyrodinium</taxon>
    </lineage>
</organism>
<feature type="region of interest" description="Disordered" evidence="1">
    <location>
        <begin position="333"/>
        <end position="354"/>
    </location>
</feature>
<sequence>MELKASGETPTRMKRCPSVNSLVSTRADPLFSTPQLPVFPTMGPCSADSFGRQSCNIAELRHLADLHGDDNTVVPEMSPQNVAGSRSDGSALHFEMFPHLVAGFCGGGAAVDIALSSRRAMNRHAIRNTLDLKVPPGRAADPHGDRRFTDFEMFPKYAADFRDARNTGGIVLPHWHATDIDSDRSSMDLEALPRHPSDLLRDVSGRDLQAPRGQPPDLHGDGSMDPEALRQRALRRRPANLSDDCGIVDLDALFHKCVLRRRSSNLRTDSGAVDFEALHRRLADLCSYGTADLEAPHQRTLPYYHNDGGVGNVAEDLEAASMLEEVRRPAVLFGEPESEPESKLLSEPESEPRAGAMRRAFLKSDCGSERQRGAMQQGAWREASLVM</sequence>
<dbReference type="EMBL" id="HBEG01017161">
    <property type="protein sequence ID" value="CAD8354968.1"/>
    <property type="molecule type" value="Transcribed_RNA"/>
</dbReference>
<feature type="compositionally biased region" description="Basic and acidic residues" evidence="1">
    <location>
        <begin position="194"/>
        <end position="205"/>
    </location>
</feature>
<protein>
    <submittedName>
        <fullName evidence="2">Uncharacterized protein</fullName>
    </submittedName>
</protein>
<feature type="region of interest" description="Disordered" evidence="1">
    <location>
        <begin position="194"/>
        <end position="225"/>
    </location>
</feature>
<accession>A0A7S0FF12</accession>
<proteinExistence type="predicted"/>
<dbReference type="AlphaFoldDB" id="A0A7S0FF12"/>
<evidence type="ECO:0000256" key="1">
    <source>
        <dbReference type="SAM" id="MobiDB-lite"/>
    </source>
</evidence>
<evidence type="ECO:0000313" key="2">
    <source>
        <dbReference type="EMBL" id="CAD8354968.1"/>
    </source>
</evidence>
<feature type="compositionally biased region" description="Basic and acidic residues" evidence="1">
    <location>
        <begin position="340"/>
        <end position="352"/>
    </location>
</feature>
<gene>
    <name evidence="2" type="ORF">PBAH0796_LOCUS10335</name>
</gene>
<feature type="region of interest" description="Disordered" evidence="1">
    <location>
        <begin position="366"/>
        <end position="387"/>
    </location>
</feature>
<reference evidence="2" key="1">
    <citation type="submission" date="2021-01" db="EMBL/GenBank/DDBJ databases">
        <authorList>
            <person name="Corre E."/>
            <person name="Pelletier E."/>
            <person name="Niang G."/>
            <person name="Scheremetjew M."/>
            <person name="Finn R."/>
            <person name="Kale V."/>
            <person name="Holt S."/>
            <person name="Cochrane G."/>
            <person name="Meng A."/>
            <person name="Brown T."/>
            <person name="Cohen L."/>
        </authorList>
    </citation>
    <scope>NUCLEOTIDE SEQUENCE</scope>
    <source>
        <strain evidence="2">Pbaha01</strain>
    </source>
</reference>
<name>A0A7S0FF12_9DINO</name>